<dbReference type="InterPro" id="IPR039772">
    <property type="entry name" value="Bin3-like"/>
</dbReference>
<dbReference type="Gene3D" id="3.40.50.150">
    <property type="entry name" value="Vaccinia Virus protein VP39"/>
    <property type="match status" value="1"/>
</dbReference>
<feature type="compositionally biased region" description="Basic and acidic residues" evidence="7">
    <location>
        <begin position="609"/>
        <end position="637"/>
    </location>
</feature>
<evidence type="ECO:0000259" key="8">
    <source>
        <dbReference type="PROSITE" id="PS51515"/>
    </source>
</evidence>
<reference evidence="9" key="1">
    <citation type="submission" date="2021-08" db="EMBL/GenBank/DDBJ databases">
        <authorList>
            <person name="Misof B."/>
            <person name="Oliver O."/>
            <person name="Podsiadlowski L."/>
            <person name="Donath A."/>
            <person name="Peters R."/>
            <person name="Mayer C."/>
            <person name="Rust J."/>
            <person name="Gunkel S."/>
            <person name="Lesny P."/>
            <person name="Martin S."/>
            <person name="Oeyen J.P."/>
            <person name="Petersen M."/>
            <person name="Panagiotis P."/>
            <person name="Wilbrandt J."/>
            <person name="Tanja T."/>
        </authorList>
    </citation>
    <scope>NUCLEOTIDE SEQUENCE</scope>
    <source>
        <strain evidence="9">GBR_01_08_01A</strain>
        <tissue evidence="9">Thorax + abdomen</tissue>
    </source>
</reference>
<dbReference type="Pfam" id="PF06859">
    <property type="entry name" value="Bin3"/>
    <property type="match status" value="1"/>
</dbReference>
<name>A0AAD9RZN0_9HYME</name>
<feature type="region of interest" description="Disordered" evidence="7">
    <location>
        <begin position="663"/>
        <end position="682"/>
    </location>
</feature>
<protein>
    <recommendedName>
        <fullName evidence="6">RNA methyltransferase</fullName>
        <ecNumber evidence="6">2.1.1.-</ecNumber>
    </recommendedName>
</protein>
<evidence type="ECO:0000256" key="4">
    <source>
        <dbReference type="ARBA" id="ARBA00022691"/>
    </source>
</evidence>
<feature type="compositionally biased region" description="Polar residues" evidence="7">
    <location>
        <begin position="836"/>
        <end position="846"/>
    </location>
</feature>
<feature type="compositionally biased region" description="Basic and acidic residues" evidence="7">
    <location>
        <begin position="189"/>
        <end position="200"/>
    </location>
</feature>
<keyword evidence="10" id="KW-1185">Reference proteome</keyword>
<evidence type="ECO:0000256" key="1">
    <source>
        <dbReference type="ARBA" id="ARBA00008361"/>
    </source>
</evidence>
<dbReference type="EMBL" id="JAIFRP010000002">
    <property type="protein sequence ID" value="KAK2588879.1"/>
    <property type="molecule type" value="Genomic_DNA"/>
</dbReference>
<accession>A0AAD9RZN0</accession>
<feature type="region of interest" description="Disordered" evidence="7">
    <location>
        <begin position="836"/>
        <end position="900"/>
    </location>
</feature>
<gene>
    <name evidence="9" type="ORF">KPH14_001744</name>
</gene>
<dbReference type="Proteomes" id="UP001258017">
    <property type="component" value="Unassembled WGS sequence"/>
</dbReference>
<reference evidence="9" key="2">
    <citation type="journal article" date="2023" name="Commun. Biol.">
        <title>Intrasexual cuticular hydrocarbon dimorphism in a wasp sheds light on hydrocarbon biosynthesis genes in Hymenoptera.</title>
        <authorList>
            <person name="Moris V.C."/>
            <person name="Podsiadlowski L."/>
            <person name="Martin S."/>
            <person name="Oeyen J.P."/>
            <person name="Donath A."/>
            <person name="Petersen M."/>
            <person name="Wilbrandt J."/>
            <person name="Misof B."/>
            <person name="Liedtke D."/>
            <person name="Thamm M."/>
            <person name="Scheiner R."/>
            <person name="Schmitt T."/>
            <person name="Niehuis O."/>
        </authorList>
    </citation>
    <scope>NUCLEOTIDE SEQUENCE</scope>
    <source>
        <strain evidence="9">GBR_01_08_01A</strain>
    </source>
</reference>
<dbReference type="GO" id="GO:0008173">
    <property type="term" value="F:RNA methyltransferase activity"/>
    <property type="evidence" value="ECO:0007669"/>
    <property type="project" value="UniProtKB-UniRule"/>
</dbReference>
<feature type="region of interest" description="Disordered" evidence="7">
    <location>
        <begin position="17"/>
        <end position="58"/>
    </location>
</feature>
<feature type="compositionally biased region" description="Basic residues" evidence="7">
    <location>
        <begin position="172"/>
        <end position="184"/>
    </location>
</feature>
<dbReference type="SUPFAM" id="SSF53335">
    <property type="entry name" value="S-adenosyl-L-methionine-dependent methyltransferases"/>
    <property type="match status" value="1"/>
</dbReference>
<dbReference type="EC" id="2.1.1.-" evidence="6"/>
<feature type="compositionally biased region" description="Polar residues" evidence="7">
    <location>
        <begin position="590"/>
        <end position="608"/>
    </location>
</feature>
<comment type="similarity">
    <text evidence="1 6">Belongs to the methyltransferase superfamily.</text>
</comment>
<dbReference type="GO" id="GO:0017069">
    <property type="term" value="F:snRNA binding"/>
    <property type="evidence" value="ECO:0007669"/>
    <property type="project" value="TreeGrafter"/>
</dbReference>
<evidence type="ECO:0000313" key="10">
    <source>
        <dbReference type="Proteomes" id="UP001258017"/>
    </source>
</evidence>
<comment type="caution">
    <text evidence="9">The sequence shown here is derived from an EMBL/GenBank/DDBJ whole genome shotgun (WGS) entry which is preliminary data.</text>
</comment>
<dbReference type="GO" id="GO:0008171">
    <property type="term" value="F:O-methyltransferase activity"/>
    <property type="evidence" value="ECO:0007669"/>
    <property type="project" value="UniProtKB-UniRule"/>
</dbReference>
<feature type="region of interest" description="Disordered" evidence="7">
    <location>
        <begin position="272"/>
        <end position="312"/>
    </location>
</feature>
<dbReference type="GO" id="GO:0032259">
    <property type="term" value="P:methylation"/>
    <property type="evidence" value="ECO:0007669"/>
    <property type="project" value="UniProtKB-KW"/>
</dbReference>
<evidence type="ECO:0000256" key="6">
    <source>
        <dbReference type="RuleBase" id="RU367087"/>
    </source>
</evidence>
<keyword evidence="4 5" id="KW-0949">S-adenosyl-L-methionine</keyword>
<dbReference type="InterPro" id="IPR041698">
    <property type="entry name" value="Methyltransf_25"/>
</dbReference>
<dbReference type="InterPro" id="IPR029063">
    <property type="entry name" value="SAM-dependent_MTases_sf"/>
</dbReference>
<feature type="region of interest" description="Disordered" evidence="7">
    <location>
        <begin position="167"/>
        <end position="256"/>
    </location>
</feature>
<dbReference type="CDD" id="cd02440">
    <property type="entry name" value="AdoMet_MTases"/>
    <property type="match status" value="1"/>
</dbReference>
<dbReference type="PANTHER" id="PTHR12315:SF0">
    <property type="entry name" value="7SK SNRNA METHYLPHOSPHATE CAPPING ENZYME"/>
    <property type="match status" value="1"/>
</dbReference>
<dbReference type="Pfam" id="PF13649">
    <property type="entry name" value="Methyltransf_25"/>
    <property type="match status" value="1"/>
</dbReference>
<dbReference type="GO" id="GO:0040031">
    <property type="term" value="P:snRNA modification"/>
    <property type="evidence" value="ECO:0007669"/>
    <property type="project" value="TreeGrafter"/>
</dbReference>
<feature type="region of interest" description="Disordered" evidence="7">
    <location>
        <begin position="590"/>
        <end position="650"/>
    </location>
</feature>
<feature type="compositionally biased region" description="Basic and acidic residues" evidence="7">
    <location>
        <begin position="848"/>
        <end position="869"/>
    </location>
</feature>
<evidence type="ECO:0000313" key="9">
    <source>
        <dbReference type="EMBL" id="KAK2588879.1"/>
    </source>
</evidence>
<feature type="compositionally biased region" description="Polar residues" evidence="7">
    <location>
        <begin position="890"/>
        <end position="900"/>
    </location>
</feature>
<organism evidence="9 10">
    <name type="scientific">Odynerus spinipes</name>
    <dbReference type="NCBI Taxonomy" id="1348599"/>
    <lineage>
        <taxon>Eukaryota</taxon>
        <taxon>Metazoa</taxon>
        <taxon>Ecdysozoa</taxon>
        <taxon>Arthropoda</taxon>
        <taxon>Hexapoda</taxon>
        <taxon>Insecta</taxon>
        <taxon>Pterygota</taxon>
        <taxon>Neoptera</taxon>
        <taxon>Endopterygota</taxon>
        <taxon>Hymenoptera</taxon>
        <taxon>Apocrita</taxon>
        <taxon>Aculeata</taxon>
        <taxon>Vespoidea</taxon>
        <taxon>Vespidae</taxon>
        <taxon>Eumeninae</taxon>
        <taxon>Odynerus</taxon>
    </lineage>
</organism>
<evidence type="ECO:0000256" key="2">
    <source>
        <dbReference type="ARBA" id="ARBA00022603"/>
    </source>
</evidence>
<feature type="compositionally biased region" description="Basic and acidic residues" evidence="7">
    <location>
        <begin position="239"/>
        <end position="256"/>
    </location>
</feature>
<keyword evidence="3 6" id="KW-0808">Transferase</keyword>
<evidence type="ECO:0000256" key="7">
    <source>
        <dbReference type="SAM" id="MobiDB-lite"/>
    </source>
</evidence>
<dbReference type="InterPro" id="IPR010675">
    <property type="entry name" value="Bin3_C"/>
</dbReference>
<dbReference type="AlphaFoldDB" id="A0AAD9RZN0"/>
<dbReference type="PANTHER" id="PTHR12315">
    <property type="entry name" value="BICOID-INTERACTING PROTEIN RELATED"/>
    <property type="match status" value="1"/>
</dbReference>
<feature type="domain" description="Bin3-type SAM" evidence="8">
    <location>
        <begin position="334"/>
        <end position="582"/>
    </location>
</feature>
<sequence length="900" mass="102451">MIEFGLVAEGNRSVKRKMSATAQVDRSTKANHINKKDNEKPRKLFSSSHKKHKHEDSRHFKFGRKRLQSFTNNSKFFPPYKRRKKEGIIIPPTKFLLGGNICDPLNLNSMQDEEVNRAMNAVTPKSSPLPTPKHKKEAIEVIIPPNICDPLNLSNCNDNEEYEKQLISPIKKGSKRRNKKRKRASSGSGKDDVKEISEVEMKDDDIVNPVESNGSSASERITTLSEDIASDSSPQNQTKESKVESPQKDKVKLRLKGLDELKDKRLRKLDAKDKIVSPVIPQPGAWKPRPQHRPSQDKKKKQQPLPNFREKDARYQYGNYNKYYGYRNPHHVVDTRLTVFAQRKHLFFGKDILDVGCNIGHITLSVARDLGAQSVTGIDIDRTLIKIARKNVKHYVNCVQSPASNEDNGEGQRDSDTSFFPMSMPINYGPIDIPGFTKNKNHRGFPYNVTFVQGNYVLEDDALLCLEQPQFDTILCLSVTKWIHLNYGDAGLKRAFKRMHAQLRPGGVLVLEPQGWGSYGRKKNLTERIYKTYQSIEFFPNKFTQYLLSPEVGFSKCEVVSIPPHPSKGFQRPIQLFTKVASITENTENIENVKASTSNEPAESTSTQVRHERRDQQQKDLERRKYERDLFPKDAQKEGNLSEISQQSGESINQYDQLENVYAPSTTPCYDTPGYNNDSQPTGTSEMCYVNVNIEQHKADVEMQDINDKQKKESALKKKEASTVKDIQEKSVGYSKHKDNTRNNKIGLKGFPNDATMDVKNAKIEKKRCKTSKSSLVKILVNQNNKHLDNKKIELSQNSNTIVDKCITEKLNCRGLQKNNETCELFVQSSEEAFQNSDSAQVSSNVSKNEESLEIKLSSESHFHQDKTNSETNITNSNVDDKLAKETQQVRRSPQIRSQD</sequence>
<proteinExistence type="inferred from homology"/>
<feature type="compositionally biased region" description="Polar residues" evidence="7">
    <location>
        <begin position="210"/>
        <end position="238"/>
    </location>
</feature>
<dbReference type="PROSITE" id="PS51515">
    <property type="entry name" value="BIN3_SAM"/>
    <property type="match status" value="1"/>
</dbReference>
<dbReference type="InterPro" id="IPR024160">
    <property type="entry name" value="BIN3_SAM-bd_dom"/>
</dbReference>
<feature type="compositionally biased region" description="Basic and acidic residues" evidence="7">
    <location>
        <begin position="879"/>
        <end position="889"/>
    </location>
</feature>
<keyword evidence="2 6" id="KW-0489">Methyltransferase</keyword>
<evidence type="ECO:0000256" key="3">
    <source>
        <dbReference type="ARBA" id="ARBA00022679"/>
    </source>
</evidence>
<evidence type="ECO:0000256" key="5">
    <source>
        <dbReference type="PROSITE-ProRule" id="PRU00848"/>
    </source>
</evidence>